<gene>
    <name evidence="3" type="ORF">FHR23_002193</name>
</gene>
<dbReference type="GO" id="GO:0016787">
    <property type="term" value="F:hydrolase activity"/>
    <property type="evidence" value="ECO:0007669"/>
    <property type="project" value="UniProtKB-KW"/>
</dbReference>
<evidence type="ECO:0000313" key="3">
    <source>
        <dbReference type="EMBL" id="MBB5719255.1"/>
    </source>
</evidence>
<feature type="domain" description="Alpha/beta hydrolase fold-3" evidence="2">
    <location>
        <begin position="2"/>
        <end position="154"/>
    </location>
</feature>
<proteinExistence type="predicted"/>
<reference evidence="3 4" key="1">
    <citation type="submission" date="2020-08" db="EMBL/GenBank/DDBJ databases">
        <title>Genomic Encyclopedia of Type Strains, Phase IV (KMG-IV): sequencing the most valuable type-strain genomes for metagenomic binning, comparative biology and taxonomic classification.</title>
        <authorList>
            <person name="Goeker M."/>
        </authorList>
    </citation>
    <scope>NUCLEOTIDE SEQUENCE [LARGE SCALE GENOMIC DNA]</scope>
    <source>
        <strain evidence="3 4">DSM 27203</strain>
    </source>
</reference>
<dbReference type="InterPro" id="IPR050300">
    <property type="entry name" value="GDXG_lipolytic_enzyme"/>
</dbReference>
<protein>
    <submittedName>
        <fullName evidence="3">Acetyl esterase/lipase</fullName>
    </submittedName>
</protein>
<sequence length="184" mass="19928">MKWLYHRAGAMGVDRQRLGVMGESAGGGLAAILAIMARDRGQVPLSFQCLIYPMLDDRTGSLRQPPPHVGVFAWTVPDNVFGWRSFLGQQPGTDSVPVAAVPARTRDLSGLPPAFIGVGSIDLFVDEDVTYARRLIDAGIMTELHVVPGAFHGFDGSARETSVARHFTRAKRNALRRAFGEAPT</sequence>
<evidence type="ECO:0000259" key="2">
    <source>
        <dbReference type="Pfam" id="PF07859"/>
    </source>
</evidence>
<dbReference type="PANTHER" id="PTHR48081">
    <property type="entry name" value="AB HYDROLASE SUPERFAMILY PROTEIN C4A8.06C"/>
    <property type="match status" value="1"/>
</dbReference>
<dbReference type="AlphaFoldDB" id="A0A840Z049"/>
<keyword evidence="1" id="KW-0378">Hydrolase</keyword>
<dbReference type="PANTHER" id="PTHR48081:SF8">
    <property type="entry name" value="ALPHA_BETA HYDROLASE FOLD-3 DOMAIN-CONTAINING PROTEIN-RELATED"/>
    <property type="match status" value="1"/>
</dbReference>
<name>A0A840Z049_9SPHN</name>
<accession>A0A840Z049</accession>
<comment type="caution">
    <text evidence="3">The sequence shown here is derived from an EMBL/GenBank/DDBJ whole genome shotgun (WGS) entry which is preliminary data.</text>
</comment>
<dbReference type="EMBL" id="JACIJI010000003">
    <property type="protein sequence ID" value="MBB5719255.1"/>
    <property type="molecule type" value="Genomic_DNA"/>
</dbReference>
<dbReference type="Proteomes" id="UP000554342">
    <property type="component" value="Unassembled WGS sequence"/>
</dbReference>
<organism evidence="3 4">
    <name type="scientific">Stakelama sediminis</name>
    <dbReference type="NCBI Taxonomy" id="463200"/>
    <lineage>
        <taxon>Bacteria</taxon>
        <taxon>Pseudomonadati</taxon>
        <taxon>Pseudomonadota</taxon>
        <taxon>Alphaproteobacteria</taxon>
        <taxon>Sphingomonadales</taxon>
        <taxon>Sphingomonadaceae</taxon>
        <taxon>Stakelama</taxon>
    </lineage>
</organism>
<dbReference type="InterPro" id="IPR029058">
    <property type="entry name" value="AB_hydrolase_fold"/>
</dbReference>
<dbReference type="Pfam" id="PF07859">
    <property type="entry name" value="Abhydrolase_3"/>
    <property type="match status" value="1"/>
</dbReference>
<evidence type="ECO:0000313" key="4">
    <source>
        <dbReference type="Proteomes" id="UP000554342"/>
    </source>
</evidence>
<dbReference type="SUPFAM" id="SSF53474">
    <property type="entry name" value="alpha/beta-Hydrolases"/>
    <property type="match status" value="1"/>
</dbReference>
<dbReference type="RefSeq" id="WP_281377220.1">
    <property type="nucleotide sequence ID" value="NZ_BAABIF010000012.1"/>
</dbReference>
<dbReference type="InterPro" id="IPR013094">
    <property type="entry name" value="AB_hydrolase_3"/>
</dbReference>
<keyword evidence="4" id="KW-1185">Reference proteome</keyword>
<dbReference type="Gene3D" id="3.40.50.1820">
    <property type="entry name" value="alpha/beta hydrolase"/>
    <property type="match status" value="1"/>
</dbReference>
<evidence type="ECO:0000256" key="1">
    <source>
        <dbReference type="ARBA" id="ARBA00022801"/>
    </source>
</evidence>